<dbReference type="AlphaFoldDB" id="A0A939FJY1"/>
<comment type="caution">
    <text evidence="2">The sequence shown here is derived from an EMBL/GenBank/DDBJ whole genome shotgun (WGS) entry which is preliminary data.</text>
</comment>
<dbReference type="PROSITE" id="PS50943">
    <property type="entry name" value="HTH_CROC1"/>
    <property type="match status" value="1"/>
</dbReference>
<dbReference type="InterPro" id="IPR001387">
    <property type="entry name" value="Cro/C1-type_HTH"/>
</dbReference>
<evidence type="ECO:0000313" key="2">
    <source>
        <dbReference type="EMBL" id="MBO0652637.1"/>
    </source>
</evidence>
<reference evidence="2" key="1">
    <citation type="submission" date="2021-03" db="EMBL/GenBank/DDBJ databases">
        <title>Streptomyces strains.</title>
        <authorList>
            <person name="Lund M.B."/>
            <person name="Toerring T."/>
        </authorList>
    </citation>
    <scope>NUCLEOTIDE SEQUENCE</scope>
    <source>
        <strain evidence="2">JCM 4242</strain>
    </source>
</reference>
<keyword evidence="3" id="KW-1185">Reference proteome</keyword>
<dbReference type="Gene3D" id="1.10.260.40">
    <property type="entry name" value="lambda repressor-like DNA-binding domains"/>
    <property type="match status" value="1"/>
</dbReference>
<dbReference type="Pfam" id="PF13560">
    <property type="entry name" value="HTH_31"/>
    <property type="match status" value="1"/>
</dbReference>
<dbReference type="InterPro" id="IPR010982">
    <property type="entry name" value="Lambda_DNA-bd_dom_sf"/>
</dbReference>
<dbReference type="SMART" id="SM00530">
    <property type="entry name" value="HTH_XRE"/>
    <property type="match status" value="1"/>
</dbReference>
<dbReference type="CDD" id="cd00093">
    <property type="entry name" value="HTH_XRE"/>
    <property type="match status" value="1"/>
</dbReference>
<protein>
    <submittedName>
        <fullName evidence="2">Helix-turn-helix transcriptional regulator</fullName>
    </submittedName>
</protein>
<dbReference type="Pfam" id="PF19054">
    <property type="entry name" value="DUF5753"/>
    <property type="match status" value="1"/>
</dbReference>
<sequence>MAWRYCGNQLKLWRTQAGVSREELAKEAGYEYETVKSMEQGRRRPTVRLLEVADEMCGARGKLVAATDYLQPERQPGHVREYMEVEAEAIAIYSYETLFVPGLLQTEEYAKALMASHWPPIDDDTLEDRVTARLRRQEKLTRKPAALFSFVVYEAALRTSTGGAAVMKDQLSHMLDVGTLRNVSIQVLPADRYAPSHLNGPLLLLETEQHSHYGYVEGQNTHVLYSDAPTVSTLTKRYGMIRMQALSAEESEQFIRRALETL</sequence>
<dbReference type="Proteomes" id="UP000664781">
    <property type="component" value="Unassembled WGS sequence"/>
</dbReference>
<feature type="domain" description="HTH cro/C1-type" evidence="1">
    <location>
        <begin position="10"/>
        <end position="51"/>
    </location>
</feature>
<organism evidence="2 3">
    <name type="scientific">Streptomyces triculaminicus</name>
    <dbReference type="NCBI Taxonomy" id="2816232"/>
    <lineage>
        <taxon>Bacteria</taxon>
        <taxon>Bacillati</taxon>
        <taxon>Actinomycetota</taxon>
        <taxon>Actinomycetes</taxon>
        <taxon>Kitasatosporales</taxon>
        <taxon>Streptomycetaceae</taxon>
        <taxon>Streptomyces</taxon>
    </lineage>
</organism>
<name>A0A939FJY1_9ACTN</name>
<proteinExistence type="predicted"/>
<dbReference type="GO" id="GO:0003677">
    <property type="term" value="F:DNA binding"/>
    <property type="evidence" value="ECO:0007669"/>
    <property type="project" value="InterPro"/>
</dbReference>
<dbReference type="InterPro" id="IPR043917">
    <property type="entry name" value="DUF5753"/>
</dbReference>
<accession>A0A939FJY1</accession>
<evidence type="ECO:0000259" key="1">
    <source>
        <dbReference type="PROSITE" id="PS50943"/>
    </source>
</evidence>
<evidence type="ECO:0000313" key="3">
    <source>
        <dbReference type="Proteomes" id="UP000664781"/>
    </source>
</evidence>
<dbReference type="SUPFAM" id="SSF47413">
    <property type="entry name" value="lambda repressor-like DNA-binding domains"/>
    <property type="match status" value="1"/>
</dbReference>
<gene>
    <name evidence="2" type="ORF">J1792_07535</name>
</gene>
<dbReference type="EMBL" id="JAFMOF010000001">
    <property type="protein sequence ID" value="MBO0652637.1"/>
    <property type="molecule type" value="Genomic_DNA"/>
</dbReference>